<dbReference type="PANTHER" id="PTHR48050">
    <property type="entry name" value="STEROL 3-BETA-GLUCOSYLTRANSFERASE"/>
    <property type="match status" value="1"/>
</dbReference>
<reference evidence="6 7" key="2">
    <citation type="submission" date="2019-08" db="EMBL/GenBank/DDBJ databases">
        <title>Amycolatopsis acidicola sp. nov., isolated from peat swamp forest soil.</title>
        <authorList>
            <person name="Srisuk N."/>
        </authorList>
    </citation>
    <scope>NUCLEOTIDE SEQUENCE [LARGE SCALE GENOMIC DNA]</scope>
    <source>
        <strain evidence="6 7">TBRC 6029</strain>
    </source>
</reference>
<evidence type="ECO:0000256" key="3">
    <source>
        <dbReference type="ARBA" id="ARBA00022679"/>
    </source>
</evidence>
<dbReference type="CDD" id="cd03784">
    <property type="entry name" value="GT1_Gtf-like"/>
    <property type="match status" value="1"/>
</dbReference>
<accession>A0A558D3W4</accession>
<evidence type="ECO:0000259" key="5">
    <source>
        <dbReference type="Pfam" id="PF21036"/>
    </source>
</evidence>
<reference evidence="6 7" key="1">
    <citation type="submission" date="2019-07" db="EMBL/GenBank/DDBJ databases">
        <authorList>
            <person name="Duangmal K."/>
            <person name="Teo W.F.A."/>
        </authorList>
    </citation>
    <scope>NUCLEOTIDE SEQUENCE [LARGE SCALE GENOMIC DNA]</scope>
    <source>
        <strain evidence="6 7">TBRC 6029</strain>
    </source>
</reference>
<evidence type="ECO:0000259" key="4">
    <source>
        <dbReference type="Pfam" id="PF06722"/>
    </source>
</evidence>
<comment type="caution">
    <text evidence="6">The sequence shown here is derived from an EMBL/GenBank/DDBJ whole genome shotgun (WGS) entry which is preliminary data.</text>
</comment>
<sequence length="395" mass="41579">MCAKERTTRTMRVLFLPIPAIGHAYPMVPLAWALRAAGHEVLFGTALGGLAVEKAGLPVVEVELGQDRPEALAKSAEKLAEKDPALHAKLRERGDAGLDSLEEAVPFFAERSAEFTDVLVDLARAWRPDLVVHSSLYGGALVAAAVLGVPSVECREGFGRSERLSVLMYQHMKEVFADYGATGLPERRAGTDSCPPSMIDGPRDGWPMRHVPYSGGAQLPAWLMPPIATPSRPRIGVTLGSGSDAWRLELAASILASAAGLDVELVLALGDVDPDALGAIPPNARVFGWVPLSALVPTCTALIHHGGGGTTLTALEAGVPQLVLATGADNGINARAVHNRGVGISARIEEVDTALLHRLVTDDAMRSAAGQVRTEISAMPTPAEVVPRLVSLCEP</sequence>
<dbReference type="GO" id="GO:0016758">
    <property type="term" value="F:hexosyltransferase activity"/>
    <property type="evidence" value="ECO:0007669"/>
    <property type="project" value="UniProtKB-ARBA"/>
</dbReference>
<dbReference type="Proteomes" id="UP000320011">
    <property type="component" value="Unassembled WGS sequence"/>
</dbReference>
<dbReference type="OrthoDB" id="5488434at2"/>
<evidence type="ECO:0000313" key="7">
    <source>
        <dbReference type="Proteomes" id="UP000320011"/>
    </source>
</evidence>
<keyword evidence="7" id="KW-1185">Reference proteome</keyword>
<dbReference type="GO" id="GO:0008194">
    <property type="term" value="F:UDP-glycosyltransferase activity"/>
    <property type="evidence" value="ECO:0007669"/>
    <property type="project" value="InterPro"/>
</dbReference>
<protein>
    <submittedName>
        <fullName evidence="6">DUF1205 domain-containing protein</fullName>
    </submittedName>
</protein>
<dbReference type="Gene3D" id="3.40.50.2000">
    <property type="entry name" value="Glycogen Phosphorylase B"/>
    <property type="match status" value="2"/>
</dbReference>
<dbReference type="PANTHER" id="PTHR48050:SF13">
    <property type="entry name" value="STEROL 3-BETA-GLUCOSYLTRANSFERASE UGT80A2"/>
    <property type="match status" value="1"/>
</dbReference>
<dbReference type="Pfam" id="PF06722">
    <property type="entry name" value="EryCIII-like_C"/>
    <property type="match status" value="1"/>
</dbReference>
<dbReference type="InterPro" id="IPR002213">
    <property type="entry name" value="UDP_glucos_trans"/>
</dbReference>
<gene>
    <name evidence="6" type="ORF">FNH05_09305</name>
</gene>
<dbReference type="GO" id="GO:0017000">
    <property type="term" value="P:antibiotic biosynthetic process"/>
    <property type="evidence" value="ECO:0007669"/>
    <property type="project" value="UniProtKB-ARBA"/>
</dbReference>
<evidence type="ECO:0000256" key="1">
    <source>
        <dbReference type="ARBA" id="ARBA00006962"/>
    </source>
</evidence>
<evidence type="ECO:0000256" key="2">
    <source>
        <dbReference type="ARBA" id="ARBA00022676"/>
    </source>
</evidence>
<comment type="similarity">
    <text evidence="1">Belongs to the glycosyltransferase 28 family.</text>
</comment>
<feature type="domain" description="Erythromycin biosynthesis protein CIII-like C-terminal" evidence="4">
    <location>
        <begin position="253"/>
        <end position="392"/>
    </location>
</feature>
<dbReference type="SUPFAM" id="SSF53756">
    <property type="entry name" value="UDP-Glycosyltransferase/glycogen phosphorylase"/>
    <property type="match status" value="1"/>
</dbReference>
<dbReference type="InterPro" id="IPR048284">
    <property type="entry name" value="EryCIII-like_N"/>
</dbReference>
<dbReference type="InterPro" id="IPR050426">
    <property type="entry name" value="Glycosyltransferase_28"/>
</dbReference>
<dbReference type="AlphaFoldDB" id="A0A558D3W4"/>
<feature type="domain" description="Erythromycin biosynthesis protein CIII-like N-terminal" evidence="5">
    <location>
        <begin position="32"/>
        <end position="240"/>
    </location>
</feature>
<evidence type="ECO:0000313" key="6">
    <source>
        <dbReference type="EMBL" id="TVT55699.1"/>
    </source>
</evidence>
<dbReference type="Pfam" id="PF21036">
    <property type="entry name" value="EryCIII-like_N"/>
    <property type="match status" value="1"/>
</dbReference>
<name>A0A558D3W4_9PSEU</name>
<keyword evidence="2" id="KW-0328">Glycosyltransferase</keyword>
<keyword evidence="3" id="KW-0808">Transferase</keyword>
<proteinExistence type="inferred from homology"/>
<dbReference type="InterPro" id="IPR010610">
    <property type="entry name" value="EryCIII-like_C"/>
</dbReference>
<dbReference type="FunFam" id="3.40.50.2000:FF:000072">
    <property type="entry name" value="Glycosyl transferase"/>
    <property type="match status" value="1"/>
</dbReference>
<organism evidence="6 7">
    <name type="scientific">Amycolatopsis rhizosphaerae</name>
    <dbReference type="NCBI Taxonomy" id="2053003"/>
    <lineage>
        <taxon>Bacteria</taxon>
        <taxon>Bacillati</taxon>
        <taxon>Actinomycetota</taxon>
        <taxon>Actinomycetes</taxon>
        <taxon>Pseudonocardiales</taxon>
        <taxon>Pseudonocardiaceae</taxon>
        <taxon>Amycolatopsis</taxon>
    </lineage>
</organism>
<dbReference type="EMBL" id="VJWX01000061">
    <property type="protein sequence ID" value="TVT55699.1"/>
    <property type="molecule type" value="Genomic_DNA"/>
</dbReference>